<accession>A0A918AB90</accession>
<reference evidence="2" key="2">
    <citation type="submission" date="2020-09" db="EMBL/GenBank/DDBJ databases">
        <authorList>
            <person name="Sun Q."/>
            <person name="Zhou Y."/>
        </authorList>
    </citation>
    <scope>NUCLEOTIDE SEQUENCE</scope>
    <source>
        <strain evidence="2">CGMCC 4.7430</strain>
    </source>
</reference>
<proteinExistence type="predicted"/>
<keyword evidence="1" id="KW-0732">Signal</keyword>
<evidence type="ECO:0000313" key="3">
    <source>
        <dbReference type="Proteomes" id="UP000660745"/>
    </source>
</evidence>
<reference evidence="2" key="1">
    <citation type="journal article" date="2014" name="Int. J. Syst. Evol. Microbiol.">
        <title>Complete genome sequence of Corynebacterium casei LMG S-19264T (=DSM 44701T), isolated from a smear-ripened cheese.</title>
        <authorList>
            <consortium name="US DOE Joint Genome Institute (JGI-PGF)"/>
            <person name="Walter F."/>
            <person name="Albersmeier A."/>
            <person name="Kalinowski J."/>
            <person name="Ruckert C."/>
        </authorList>
    </citation>
    <scope>NUCLEOTIDE SEQUENCE</scope>
    <source>
        <strain evidence="2">CGMCC 4.7430</strain>
    </source>
</reference>
<dbReference type="RefSeq" id="WP_189142890.1">
    <property type="nucleotide sequence ID" value="NZ_BMNK01000015.1"/>
</dbReference>
<dbReference type="Proteomes" id="UP000660745">
    <property type="component" value="Unassembled WGS sequence"/>
</dbReference>
<dbReference type="AlphaFoldDB" id="A0A918AB90"/>
<comment type="caution">
    <text evidence="2">The sequence shown here is derived from an EMBL/GenBank/DDBJ whole genome shotgun (WGS) entry which is preliminary data.</text>
</comment>
<feature type="chain" id="PRO_5038733174" description="Secreted protein" evidence="1">
    <location>
        <begin position="17"/>
        <end position="98"/>
    </location>
</feature>
<feature type="signal peptide" evidence="1">
    <location>
        <begin position="1"/>
        <end position="16"/>
    </location>
</feature>
<sequence length="98" mass="11265">MLLRALCLIGALAHTAACMSTPQGPVTAKRIQPKIFTKGWDCDREPIAGHRSDECVWKTQYVPQRYWLTVSQTDQVEVKHWQYQRCQVGDRYPDCARG</sequence>
<evidence type="ECO:0008006" key="4">
    <source>
        <dbReference type="Google" id="ProtNLM"/>
    </source>
</evidence>
<evidence type="ECO:0000256" key="1">
    <source>
        <dbReference type="SAM" id="SignalP"/>
    </source>
</evidence>
<organism evidence="2 3">
    <name type="scientific">Nonomuraea glycinis</name>
    <dbReference type="NCBI Taxonomy" id="2047744"/>
    <lineage>
        <taxon>Bacteria</taxon>
        <taxon>Bacillati</taxon>
        <taxon>Actinomycetota</taxon>
        <taxon>Actinomycetes</taxon>
        <taxon>Streptosporangiales</taxon>
        <taxon>Streptosporangiaceae</taxon>
        <taxon>Nonomuraea</taxon>
    </lineage>
</organism>
<gene>
    <name evidence="2" type="ORF">GCM10012278_68460</name>
</gene>
<protein>
    <recommendedName>
        <fullName evidence="4">Secreted protein</fullName>
    </recommendedName>
</protein>
<dbReference type="EMBL" id="BMNK01000015">
    <property type="protein sequence ID" value="GGP14085.1"/>
    <property type="molecule type" value="Genomic_DNA"/>
</dbReference>
<name>A0A918AB90_9ACTN</name>
<evidence type="ECO:0000313" key="2">
    <source>
        <dbReference type="EMBL" id="GGP14085.1"/>
    </source>
</evidence>
<keyword evidence="3" id="KW-1185">Reference proteome</keyword>